<evidence type="ECO:0000313" key="4">
    <source>
        <dbReference type="Proteomes" id="UP000198548"/>
    </source>
</evidence>
<dbReference type="EMBL" id="FOBL01000014">
    <property type="protein sequence ID" value="SEL87731.1"/>
    <property type="molecule type" value="Genomic_DNA"/>
</dbReference>
<dbReference type="EMBL" id="BJUX01000036">
    <property type="protein sequence ID" value="GEK90177.1"/>
    <property type="molecule type" value="Genomic_DNA"/>
</dbReference>
<dbReference type="OrthoDB" id="2168748at2"/>
<accession>A0A1H7TSL3</accession>
<keyword evidence="5" id="KW-1185">Reference proteome</keyword>
<evidence type="ECO:0000256" key="1">
    <source>
        <dbReference type="SAM" id="MobiDB-lite"/>
    </source>
</evidence>
<protein>
    <submittedName>
        <fullName evidence="3">Uncharacterized protein</fullName>
    </submittedName>
</protein>
<feature type="compositionally biased region" description="Basic and acidic residues" evidence="1">
    <location>
        <begin position="44"/>
        <end position="66"/>
    </location>
</feature>
<reference evidence="2 5" key="2">
    <citation type="submission" date="2019-07" db="EMBL/GenBank/DDBJ databases">
        <title>Whole genome shotgun sequence of Alkalibacterium putridalgicola NBRC 103243.</title>
        <authorList>
            <person name="Hosoyama A."/>
            <person name="Uohara A."/>
            <person name="Ohji S."/>
            <person name="Ichikawa N."/>
        </authorList>
    </citation>
    <scope>NUCLEOTIDE SEQUENCE [LARGE SCALE GENOMIC DNA]</scope>
    <source>
        <strain evidence="2 5">NBRC 103243</strain>
    </source>
</reference>
<dbReference type="AlphaFoldDB" id="A0A1H7TSL3"/>
<dbReference type="Proteomes" id="UP000198548">
    <property type="component" value="Unassembled WGS sequence"/>
</dbReference>
<sequence length="66" mass="7689">MTKLKVNDQVIKAPKGMSEMELLKMKKRLGRDLSASPERKRPRNPVEKRVLKEWEDERGGEKIGEI</sequence>
<dbReference type="Proteomes" id="UP000321425">
    <property type="component" value="Unassembled WGS sequence"/>
</dbReference>
<dbReference type="RefSeq" id="WP_091488060.1">
    <property type="nucleotide sequence ID" value="NZ_BJUX01000036.1"/>
</dbReference>
<evidence type="ECO:0000313" key="5">
    <source>
        <dbReference type="Proteomes" id="UP000321425"/>
    </source>
</evidence>
<reference evidence="3 4" key="1">
    <citation type="submission" date="2016-10" db="EMBL/GenBank/DDBJ databases">
        <authorList>
            <person name="de Groot N.N."/>
        </authorList>
    </citation>
    <scope>NUCLEOTIDE SEQUENCE [LARGE SCALE GENOMIC DNA]</scope>
    <source>
        <strain evidence="3 4">DSM 19182</strain>
    </source>
</reference>
<organism evidence="3 4">
    <name type="scientific">Alkalibacterium putridalgicola</name>
    <dbReference type="NCBI Taxonomy" id="426703"/>
    <lineage>
        <taxon>Bacteria</taxon>
        <taxon>Bacillati</taxon>
        <taxon>Bacillota</taxon>
        <taxon>Bacilli</taxon>
        <taxon>Lactobacillales</taxon>
        <taxon>Carnobacteriaceae</taxon>
        <taxon>Alkalibacterium</taxon>
    </lineage>
</organism>
<dbReference type="STRING" id="426703.SAMN04488100_1143"/>
<name>A0A1H7TSL3_9LACT</name>
<evidence type="ECO:0000313" key="3">
    <source>
        <dbReference type="EMBL" id="SEL87731.1"/>
    </source>
</evidence>
<gene>
    <name evidence="2" type="ORF">APU01nite_22160</name>
    <name evidence="3" type="ORF">SAMN04488100_1143</name>
</gene>
<evidence type="ECO:0000313" key="2">
    <source>
        <dbReference type="EMBL" id="GEK90177.1"/>
    </source>
</evidence>
<proteinExistence type="predicted"/>
<feature type="region of interest" description="Disordered" evidence="1">
    <location>
        <begin position="29"/>
        <end position="66"/>
    </location>
</feature>